<dbReference type="RefSeq" id="WP_017769411.1">
    <property type="nucleotide sequence ID" value="NZ_LT906454.1"/>
</dbReference>
<dbReference type="KEGG" id="saco:SAME_00267"/>
<evidence type="ECO:0000256" key="5">
    <source>
        <dbReference type="ARBA" id="ARBA00023136"/>
    </source>
</evidence>
<feature type="transmembrane region" description="Helical" evidence="6">
    <location>
        <begin position="76"/>
        <end position="99"/>
    </location>
</feature>
<organism evidence="7 8">
    <name type="scientific">Streptococcus acidominimus</name>
    <dbReference type="NCBI Taxonomy" id="1326"/>
    <lineage>
        <taxon>Bacteria</taxon>
        <taxon>Bacillati</taxon>
        <taxon>Bacillota</taxon>
        <taxon>Bacilli</taxon>
        <taxon>Lactobacillales</taxon>
        <taxon>Streptococcaceae</taxon>
        <taxon>Streptococcus</taxon>
    </lineage>
</organism>
<dbReference type="EMBL" id="LT906454">
    <property type="protein sequence ID" value="SNV33739.1"/>
    <property type="molecule type" value="Genomic_DNA"/>
</dbReference>
<dbReference type="Proteomes" id="UP000215144">
    <property type="component" value="Chromosome 1"/>
</dbReference>
<keyword evidence="2" id="KW-1003">Cell membrane</keyword>
<dbReference type="PANTHER" id="PTHR30509:SF9">
    <property type="entry name" value="MULTIDRUG RESISTANCE PROTEIN MDTO"/>
    <property type="match status" value="1"/>
</dbReference>
<proteinExistence type="predicted"/>
<feature type="transmembrane region" description="Helical" evidence="6">
    <location>
        <begin position="111"/>
        <end position="131"/>
    </location>
</feature>
<evidence type="ECO:0000313" key="7">
    <source>
        <dbReference type="EMBL" id="SNV33739.1"/>
    </source>
</evidence>
<gene>
    <name evidence="7" type="ORF">SAMEA4504048_00267</name>
</gene>
<reference evidence="7 8" key="1">
    <citation type="submission" date="2017-06" db="EMBL/GenBank/DDBJ databases">
        <authorList>
            <consortium name="Pathogen Informatics"/>
        </authorList>
    </citation>
    <scope>NUCLEOTIDE SEQUENCE [LARGE SCALE GENOMIC DNA]</scope>
    <source>
        <strain evidence="7 8">NCTC11291</strain>
    </source>
</reference>
<keyword evidence="5 6" id="KW-0472">Membrane</keyword>
<keyword evidence="4 6" id="KW-1133">Transmembrane helix</keyword>
<evidence type="ECO:0000256" key="6">
    <source>
        <dbReference type="SAM" id="Phobius"/>
    </source>
</evidence>
<protein>
    <submittedName>
        <fullName evidence="7">Membrane protein</fullName>
    </submittedName>
</protein>
<evidence type="ECO:0000256" key="3">
    <source>
        <dbReference type="ARBA" id="ARBA00022692"/>
    </source>
</evidence>
<keyword evidence="3 6" id="KW-0812">Transmembrane</keyword>
<dbReference type="Pfam" id="PF06081">
    <property type="entry name" value="ArAE_1"/>
    <property type="match status" value="1"/>
</dbReference>
<name>A0A239WHQ8_STRAI</name>
<dbReference type="PANTHER" id="PTHR30509">
    <property type="entry name" value="P-HYDROXYBENZOIC ACID EFFLUX PUMP SUBUNIT-RELATED"/>
    <property type="match status" value="1"/>
</dbReference>
<evidence type="ECO:0000256" key="1">
    <source>
        <dbReference type="ARBA" id="ARBA00004651"/>
    </source>
</evidence>
<dbReference type="GO" id="GO:0005886">
    <property type="term" value="C:plasma membrane"/>
    <property type="evidence" value="ECO:0007669"/>
    <property type="project" value="UniProtKB-SubCell"/>
</dbReference>
<evidence type="ECO:0000256" key="4">
    <source>
        <dbReference type="ARBA" id="ARBA00022989"/>
    </source>
</evidence>
<evidence type="ECO:0000313" key="8">
    <source>
        <dbReference type="Proteomes" id="UP000215144"/>
    </source>
</evidence>
<dbReference type="OrthoDB" id="1653617at2"/>
<feature type="transmembrane region" description="Helical" evidence="6">
    <location>
        <begin position="137"/>
        <end position="157"/>
    </location>
</feature>
<accession>A0A239WHQ8</accession>
<dbReference type="AlphaFoldDB" id="A0A239WHQ8"/>
<sequence>MFKRYRFDPKKFKLGMRTLKSGLAVFFVILLFGLVGRDGIQIAALSAVFSLREDFGQSVHFGSSRVLSNSIGGLYALLYFILSDLFAHHFLVTLIFIPIFTMLTIMTNVSFNNTSGVISGVATMLIIALSVPAGDSILYALARVGETFVGVFVAIVVNTDVNKMRDWLAKSRH</sequence>
<comment type="subcellular location">
    <subcellularLocation>
        <location evidence="1">Cell membrane</location>
        <topology evidence="1">Multi-pass membrane protein</topology>
    </subcellularLocation>
</comment>
<dbReference type="InterPro" id="IPR010343">
    <property type="entry name" value="ArAE_1"/>
</dbReference>
<evidence type="ECO:0000256" key="2">
    <source>
        <dbReference type="ARBA" id="ARBA00022475"/>
    </source>
</evidence>